<dbReference type="PANTHER" id="PTHR48005:SF16">
    <property type="entry name" value="MDIS1-INTERACTING RECEPTOR LIKE KINASE 2-LIKE ISOFORM X1"/>
    <property type="match status" value="1"/>
</dbReference>
<name>A0ABU6WD00_9FABA</name>
<keyword evidence="4" id="KW-0433">Leucine-rich repeat</keyword>
<keyword evidence="8 15" id="KW-0547">Nucleotide-binding</keyword>
<evidence type="ECO:0000256" key="12">
    <source>
        <dbReference type="ARBA" id="ARBA00023136"/>
    </source>
</evidence>
<keyword evidence="5" id="KW-0808">Transferase</keyword>
<keyword evidence="6 16" id="KW-0812">Transmembrane</keyword>
<dbReference type="SMART" id="SM00369">
    <property type="entry name" value="LRR_TYP"/>
    <property type="match status" value="7"/>
</dbReference>
<dbReference type="InterPro" id="IPR017441">
    <property type="entry name" value="Protein_kinase_ATP_BS"/>
</dbReference>
<protein>
    <recommendedName>
        <fullName evidence="2">non-specific serine/threonine protein kinase</fullName>
        <ecNumber evidence="2">2.7.11.1</ecNumber>
    </recommendedName>
</protein>
<keyword evidence="19" id="KW-1185">Reference proteome</keyword>
<dbReference type="Pfam" id="PF13855">
    <property type="entry name" value="LRR_8"/>
    <property type="match status" value="2"/>
</dbReference>
<dbReference type="Pfam" id="PF00560">
    <property type="entry name" value="LRR_1"/>
    <property type="match status" value="7"/>
</dbReference>
<keyword evidence="10 15" id="KW-0067">ATP-binding</keyword>
<dbReference type="InterPro" id="IPR008266">
    <property type="entry name" value="Tyr_kinase_AS"/>
</dbReference>
<evidence type="ECO:0000256" key="15">
    <source>
        <dbReference type="PROSITE-ProRule" id="PRU10141"/>
    </source>
</evidence>
<comment type="catalytic activity">
    <reaction evidence="14">
        <text>L-seryl-[protein] + ATP = O-phospho-L-seryl-[protein] + ADP + H(+)</text>
        <dbReference type="Rhea" id="RHEA:17989"/>
        <dbReference type="Rhea" id="RHEA-COMP:9863"/>
        <dbReference type="Rhea" id="RHEA-COMP:11604"/>
        <dbReference type="ChEBI" id="CHEBI:15378"/>
        <dbReference type="ChEBI" id="CHEBI:29999"/>
        <dbReference type="ChEBI" id="CHEBI:30616"/>
        <dbReference type="ChEBI" id="CHEBI:83421"/>
        <dbReference type="ChEBI" id="CHEBI:456216"/>
        <dbReference type="EC" id="2.7.11.1"/>
    </reaction>
</comment>
<keyword evidence="12 16" id="KW-0472">Membrane</keyword>
<dbReference type="EC" id="2.7.11.1" evidence="2"/>
<dbReference type="InterPro" id="IPR032675">
    <property type="entry name" value="LRR_dom_sf"/>
</dbReference>
<evidence type="ECO:0000256" key="11">
    <source>
        <dbReference type="ARBA" id="ARBA00022989"/>
    </source>
</evidence>
<dbReference type="Gene3D" id="3.80.10.10">
    <property type="entry name" value="Ribonuclease Inhibitor"/>
    <property type="match status" value="3"/>
</dbReference>
<dbReference type="Proteomes" id="UP001341840">
    <property type="component" value="Unassembled WGS sequence"/>
</dbReference>
<evidence type="ECO:0000256" key="14">
    <source>
        <dbReference type="ARBA" id="ARBA00048679"/>
    </source>
</evidence>
<evidence type="ECO:0000313" key="19">
    <source>
        <dbReference type="Proteomes" id="UP001341840"/>
    </source>
</evidence>
<evidence type="ECO:0000313" key="18">
    <source>
        <dbReference type="EMBL" id="MED6183149.1"/>
    </source>
</evidence>
<comment type="catalytic activity">
    <reaction evidence="13">
        <text>L-threonyl-[protein] + ATP = O-phospho-L-threonyl-[protein] + ADP + H(+)</text>
        <dbReference type="Rhea" id="RHEA:46608"/>
        <dbReference type="Rhea" id="RHEA-COMP:11060"/>
        <dbReference type="Rhea" id="RHEA-COMP:11605"/>
        <dbReference type="ChEBI" id="CHEBI:15378"/>
        <dbReference type="ChEBI" id="CHEBI:30013"/>
        <dbReference type="ChEBI" id="CHEBI:30616"/>
        <dbReference type="ChEBI" id="CHEBI:61977"/>
        <dbReference type="ChEBI" id="CHEBI:456216"/>
        <dbReference type="EC" id="2.7.11.1"/>
    </reaction>
</comment>
<evidence type="ECO:0000256" key="5">
    <source>
        <dbReference type="ARBA" id="ARBA00022679"/>
    </source>
</evidence>
<dbReference type="PROSITE" id="PS51450">
    <property type="entry name" value="LRR"/>
    <property type="match status" value="1"/>
</dbReference>
<keyword evidence="11 16" id="KW-1133">Transmembrane helix</keyword>
<dbReference type="PANTHER" id="PTHR48005">
    <property type="entry name" value="LEUCINE RICH REPEAT KINASE 2"/>
    <property type="match status" value="1"/>
</dbReference>
<keyword evidence="7" id="KW-0677">Repeat</keyword>
<evidence type="ECO:0000256" key="9">
    <source>
        <dbReference type="ARBA" id="ARBA00022777"/>
    </source>
</evidence>
<dbReference type="Gene3D" id="3.30.200.20">
    <property type="entry name" value="Phosphorylase Kinase, domain 1"/>
    <property type="match status" value="1"/>
</dbReference>
<evidence type="ECO:0000256" key="6">
    <source>
        <dbReference type="ARBA" id="ARBA00022692"/>
    </source>
</evidence>
<comment type="caution">
    <text evidence="18">The sequence shown here is derived from an EMBL/GenBank/DDBJ whole genome shotgun (WGS) entry which is preliminary data.</text>
</comment>
<dbReference type="PROSITE" id="PS00109">
    <property type="entry name" value="PROTEIN_KINASE_TYR"/>
    <property type="match status" value="1"/>
</dbReference>
<accession>A0ABU6WD00</accession>
<dbReference type="InterPro" id="IPR000719">
    <property type="entry name" value="Prot_kinase_dom"/>
</dbReference>
<dbReference type="SUPFAM" id="SSF52047">
    <property type="entry name" value="RNI-like"/>
    <property type="match status" value="1"/>
</dbReference>
<feature type="binding site" evidence="15">
    <location>
        <position position="594"/>
    </location>
    <ligand>
        <name>ATP</name>
        <dbReference type="ChEBI" id="CHEBI:30616"/>
    </ligand>
</feature>
<sequence>MASTNEERSSLVKSGWWRSDYQNISNHCNWTAITCNEAGSVTDIAAHYWPFNLPPSTMKLQNLNLTAFPSLVTLYLPRMQLTGIIPAEISTLSKLVTLDLSYNHLHGELPRSLSSLTQLKLLDVSFNSLSGTIPSELGEFEILTSLSLASNQFQGPIPQQLGNLRDLQELDFSNNLINGTIPSALGLLGNLTVLSLASNQIEGDIPQNLGDLRSLRKLSLSKNSLSGSIPLTLCQLGNLSYLYLDSNQIDGQIPTEIGSLEGLIVLSLSSNSLFGPIPSEFGSLISLQELYMEFNQINGSIPSEFQNLVSLNTLHLSHNKISGVIPSELFKLDLSSLHLSTNQLVGQIPFEMRNSTTLCDVDLSNNKLEGFIPSPIVNCFLARVNLSHNQLSGHIPVLIGLINILDVSHNFLRGKVPSLLVSNDASWSETDIEQILSSLDLSYNHLSGVLPIKLANLLHINLSFNFFKCSESFKVFHKESLIGNAPHFPCNYSQVQKTKNANHLIVIILPVTCFLLIICLSILYLTLCTNKTKIEQRQDKNGDMFCIWNYDGKIAFEDIIKATHDFDIRYCIGTGGYGSVYRAQLPSGKIVALKKLHQRESQNPSFDRSFRNEVKMLSQIRHRNIVKLHGFCLHNRCMFLVYEYMERGSLFYALRIDDEAEELSWSKRVHIISGTANALAYMHHDCSPPIVHRDVTSSNILLHSELHAVVSDFGTARLLDPDSSNQTLQVGTYGYLAPELAYTMRVTEKCDVYSFGVVALETLMGRHTKEPILSLLDSSKNKNIMVKDLLDSRIRIPLCQRDTEAIVEVVKLALACLHSNPKSRPSMQQVAHQLSTSKQSLPLPFSEITVHQLIA</sequence>
<dbReference type="InterPro" id="IPR011009">
    <property type="entry name" value="Kinase-like_dom_sf"/>
</dbReference>
<dbReference type="PROSITE" id="PS50011">
    <property type="entry name" value="PROTEIN_KINASE_DOM"/>
    <property type="match status" value="1"/>
</dbReference>
<evidence type="ECO:0000256" key="7">
    <source>
        <dbReference type="ARBA" id="ARBA00022737"/>
    </source>
</evidence>
<feature type="transmembrane region" description="Helical" evidence="16">
    <location>
        <begin position="504"/>
        <end position="527"/>
    </location>
</feature>
<evidence type="ECO:0000256" key="13">
    <source>
        <dbReference type="ARBA" id="ARBA00047899"/>
    </source>
</evidence>
<evidence type="ECO:0000256" key="3">
    <source>
        <dbReference type="ARBA" id="ARBA00022527"/>
    </source>
</evidence>
<dbReference type="Gene3D" id="1.10.510.10">
    <property type="entry name" value="Transferase(Phosphotransferase) domain 1"/>
    <property type="match status" value="1"/>
</dbReference>
<keyword evidence="3" id="KW-0723">Serine/threonine-protein kinase</keyword>
<proteinExistence type="predicted"/>
<dbReference type="InterPro" id="IPR001611">
    <property type="entry name" value="Leu-rich_rpt"/>
</dbReference>
<keyword evidence="9" id="KW-0418">Kinase</keyword>
<reference evidence="18 19" key="1">
    <citation type="journal article" date="2023" name="Plants (Basel)">
        <title>Bridging the Gap: Combining Genomics and Transcriptomics Approaches to Understand Stylosanthes scabra, an Orphan Legume from the Brazilian Caatinga.</title>
        <authorList>
            <person name="Ferreira-Neto J.R.C."/>
            <person name="da Silva M.D."/>
            <person name="Binneck E."/>
            <person name="de Melo N.F."/>
            <person name="da Silva R.H."/>
            <person name="de Melo A.L.T.M."/>
            <person name="Pandolfi V."/>
            <person name="Bustamante F.O."/>
            <person name="Brasileiro-Vidal A.C."/>
            <person name="Benko-Iseppon A.M."/>
        </authorList>
    </citation>
    <scope>NUCLEOTIDE SEQUENCE [LARGE SCALE GENOMIC DNA]</scope>
    <source>
        <tissue evidence="18">Leaves</tissue>
    </source>
</reference>
<dbReference type="InterPro" id="IPR003591">
    <property type="entry name" value="Leu-rich_rpt_typical-subtyp"/>
</dbReference>
<dbReference type="CDD" id="cd14066">
    <property type="entry name" value="STKc_IRAK"/>
    <property type="match status" value="1"/>
</dbReference>
<evidence type="ECO:0000259" key="17">
    <source>
        <dbReference type="PROSITE" id="PS50011"/>
    </source>
</evidence>
<evidence type="ECO:0000256" key="8">
    <source>
        <dbReference type="ARBA" id="ARBA00022741"/>
    </source>
</evidence>
<evidence type="ECO:0000256" key="1">
    <source>
        <dbReference type="ARBA" id="ARBA00004370"/>
    </source>
</evidence>
<dbReference type="SUPFAM" id="SSF56112">
    <property type="entry name" value="Protein kinase-like (PK-like)"/>
    <property type="match status" value="1"/>
</dbReference>
<evidence type="ECO:0000256" key="2">
    <source>
        <dbReference type="ARBA" id="ARBA00012513"/>
    </source>
</evidence>
<evidence type="ECO:0000256" key="10">
    <source>
        <dbReference type="ARBA" id="ARBA00022840"/>
    </source>
</evidence>
<dbReference type="InterPro" id="IPR051420">
    <property type="entry name" value="Ser_Thr_Kinases_DiverseReg"/>
</dbReference>
<dbReference type="EMBL" id="JASCZI010181411">
    <property type="protein sequence ID" value="MED6183149.1"/>
    <property type="molecule type" value="Genomic_DNA"/>
</dbReference>
<evidence type="ECO:0000256" key="16">
    <source>
        <dbReference type="SAM" id="Phobius"/>
    </source>
</evidence>
<dbReference type="PROSITE" id="PS00107">
    <property type="entry name" value="PROTEIN_KINASE_ATP"/>
    <property type="match status" value="1"/>
</dbReference>
<dbReference type="Pfam" id="PF00069">
    <property type="entry name" value="Pkinase"/>
    <property type="match status" value="1"/>
</dbReference>
<evidence type="ECO:0000256" key="4">
    <source>
        <dbReference type="ARBA" id="ARBA00022614"/>
    </source>
</evidence>
<comment type="subcellular location">
    <subcellularLocation>
        <location evidence="1">Membrane</location>
    </subcellularLocation>
</comment>
<gene>
    <name evidence="18" type="ORF">PIB30_035359</name>
</gene>
<organism evidence="18 19">
    <name type="scientific">Stylosanthes scabra</name>
    <dbReference type="NCBI Taxonomy" id="79078"/>
    <lineage>
        <taxon>Eukaryota</taxon>
        <taxon>Viridiplantae</taxon>
        <taxon>Streptophyta</taxon>
        <taxon>Embryophyta</taxon>
        <taxon>Tracheophyta</taxon>
        <taxon>Spermatophyta</taxon>
        <taxon>Magnoliopsida</taxon>
        <taxon>eudicotyledons</taxon>
        <taxon>Gunneridae</taxon>
        <taxon>Pentapetalae</taxon>
        <taxon>rosids</taxon>
        <taxon>fabids</taxon>
        <taxon>Fabales</taxon>
        <taxon>Fabaceae</taxon>
        <taxon>Papilionoideae</taxon>
        <taxon>50 kb inversion clade</taxon>
        <taxon>dalbergioids sensu lato</taxon>
        <taxon>Dalbergieae</taxon>
        <taxon>Pterocarpus clade</taxon>
        <taxon>Stylosanthes</taxon>
    </lineage>
</organism>
<feature type="domain" description="Protein kinase" evidence="17">
    <location>
        <begin position="566"/>
        <end position="835"/>
    </location>
</feature>